<evidence type="ECO:0000313" key="1">
    <source>
        <dbReference type="EMBL" id="OBQ41997.1"/>
    </source>
</evidence>
<dbReference type="AlphaFoldDB" id="A0A1B7WY10"/>
<organism evidence="1 2">
    <name type="scientific">Aphanizomenon flos-aquae WA102</name>
    <dbReference type="NCBI Taxonomy" id="1710896"/>
    <lineage>
        <taxon>Bacteria</taxon>
        <taxon>Bacillati</taxon>
        <taxon>Cyanobacteriota</taxon>
        <taxon>Cyanophyceae</taxon>
        <taxon>Nostocales</taxon>
        <taxon>Aphanizomenonaceae</taxon>
        <taxon>Aphanizomenon</taxon>
    </lineage>
</organism>
<reference evidence="1 2" key="1">
    <citation type="submission" date="2015-09" db="EMBL/GenBank/DDBJ databases">
        <title>Aphanizomenon flos-aquae WA102.</title>
        <authorList>
            <person name="Driscoll C."/>
        </authorList>
    </citation>
    <scope>NUCLEOTIDE SEQUENCE [LARGE SCALE GENOMIC DNA]</scope>
    <source>
        <strain evidence="1">WA102</strain>
    </source>
</reference>
<proteinExistence type="predicted"/>
<name>A0A1B7WY10_APHFL</name>
<dbReference type="EMBL" id="LJOW01000130">
    <property type="protein sequence ID" value="OBQ41997.1"/>
    <property type="molecule type" value="Genomic_DNA"/>
</dbReference>
<comment type="caution">
    <text evidence="1">The sequence shown here is derived from an EMBL/GenBank/DDBJ whole genome shotgun (WGS) entry which is preliminary data.</text>
</comment>
<dbReference type="Proteomes" id="UP000092093">
    <property type="component" value="Unassembled WGS sequence"/>
</dbReference>
<accession>A0A1B7WY10</accession>
<gene>
    <name evidence="1" type="ORF">AN484_19845</name>
</gene>
<sequence length="454" mass="48654">MAINIKPDISLGVKPPATMSLPEMLNLARGSQAYQRESEVFPELVEQSRIATRTAKIGELSAGENLSKTRADKVFSVAGGFINDPRIASGDRNKTVEAMLEIQKKAISSGVPEAQVVAILSPITATAAHNPAALPQMLANVIQAQIGPSGQQSLQTPQIVTSGGQSGIFRAGPATVTTLPMPGNAPAPAGVTPADMTAPIQPRPAAAPAAGAAPTSMVQPDVGRLPLIYDVRKAGVPYSSLPQEETDRTAGSQYRNGLVQRQSELTTARRNLQEVVKTAQKLQEESVLPETGPVGAVKRKFADIVGDPTYKQLSKDLANVQISNIKAVGGSLDTVGGQQLIRMASGDETFPPDVLLSIARRADADITNLDMMATGMQRHTQKFGDANAKRFQQMWSSNADSRIFEIMNIARDVKDVKKREELTNKLLGGMDDNQRKDLFRQYNNLIKLTNTGDL</sequence>
<protein>
    <submittedName>
        <fullName evidence="1">Uncharacterized protein</fullName>
    </submittedName>
</protein>
<evidence type="ECO:0000313" key="2">
    <source>
        <dbReference type="Proteomes" id="UP000092093"/>
    </source>
</evidence>
<dbReference type="PATRIC" id="fig|1710896.3.peg.4851"/>